<sequence>MSDDNALLNSSRLLFELQNINQLNQSLSGCLESKAIANKITDGLVLNCGCCFARIWLVEPDRTVLKLVASSGMYTRLDGDFAIVPMGAYKVGKIAQHCIPFLSNSLAEESWVKNREWAIANKICGFAGLPLAIAGKAIGVLAVFSHQPMKAEFLEALRILCSSVAVALNNVQLYQQKAPWYSQIIPSESLINKPLSEQISEILTNVRLILVGTENPLTTSINYLLLKTAEALKTHNCNYCRLTYKSDRLYLEAMLLSDSETAIAFSDLNFAFITIGGKLQTKISHDNITQIKLSLPYNSPRKTDTFLSRREQEIIQLLADGLRDREIAQRLFISDRTVKFHINNAASKLKAKTRIQAIHQAYLKGLLTSIYVK</sequence>
<dbReference type="SMART" id="SM00065">
    <property type="entry name" value="GAF"/>
    <property type="match status" value="1"/>
</dbReference>
<dbReference type="SUPFAM" id="SSF46894">
    <property type="entry name" value="C-terminal effector domain of the bipartite response regulators"/>
    <property type="match status" value="1"/>
</dbReference>
<dbReference type="AlphaFoldDB" id="A0A563W1Q1"/>
<keyword evidence="6" id="KW-1185">Reference proteome</keyword>
<protein>
    <recommendedName>
        <fullName evidence="4">HTH luxR-type domain-containing protein</fullName>
    </recommendedName>
</protein>
<proteinExistence type="predicted"/>
<evidence type="ECO:0000313" key="5">
    <source>
        <dbReference type="EMBL" id="VEP17634.1"/>
    </source>
</evidence>
<dbReference type="PANTHER" id="PTHR44688:SF25">
    <property type="entry name" value="HTH LUXR-TYPE DOMAIN-CONTAINING PROTEIN"/>
    <property type="match status" value="1"/>
</dbReference>
<dbReference type="GO" id="GO:0006355">
    <property type="term" value="P:regulation of DNA-templated transcription"/>
    <property type="evidence" value="ECO:0007669"/>
    <property type="project" value="InterPro"/>
</dbReference>
<name>A0A563W1Q1_9CYAN</name>
<dbReference type="InterPro" id="IPR000792">
    <property type="entry name" value="Tscrpt_reg_LuxR_C"/>
</dbReference>
<gene>
    <name evidence="5" type="ORF">H1P_630031</name>
</gene>
<keyword evidence="2" id="KW-0238">DNA-binding</keyword>
<keyword evidence="3" id="KW-0804">Transcription</keyword>
<dbReference type="InterPro" id="IPR003018">
    <property type="entry name" value="GAF"/>
</dbReference>
<dbReference type="PROSITE" id="PS50043">
    <property type="entry name" value="HTH_LUXR_2"/>
    <property type="match status" value="1"/>
</dbReference>
<dbReference type="EMBL" id="CAACVJ010000590">
    <property type="protein sequence ID" value="VEP17634.1"/>
    <property type="molecule type" value="Genomic_DNA"/>
</dbReference>
<evidence type="ECO:0000313" key="6">
    <source>
        <dbReference type="Proteomes" id="UP000320055"/>
    </source>
</evidence>
<dbReference type="InterPro" id="IPR016032">
    <property type="entry name" value="Sig_transdc_resp-reg_C-effctor"/>
</dbReference>
<dbReference type="GO" id="GO:0003677">
    <property type="term" value="F:DNA binding"/>
    <property type="evidence" value="ECO:0007669"/>
    <property type="project" value="UniProtKB-KW"/>
</dbReference>
<organism evidence="5 6">
    <name type="scientific">Hyella patelloides LEGE 07179</name>
    <dbReference type="NCBI Taxonomy" id="945734"/>
    <lineage>
        <taxon>Bacteria</taxon>
        <taxon>Bacillati</taxon>
        <taxon>Cyanobacteriota</taxon>
        <taxon>Cyanophyceae</taxon>
        <taxon>Pleurocapsales</taxon>
        <taxon>Hyellaceae</taxon>
        <taxon>Hyella</taxon>
    </lineage>
</organism>
<evidence type="ECO:0000256" key="3">
    <source>
        <dbReference type="ARBA" id="ARBA00023163"/>
    </source>
</evidence>
<evidence type="ECO:0000256" key="2">
    <source>
        <dbReference type="ARBA" id="ARBA00023125"/>
    </source>
</evidence>
<dbReference type="PANTHER" id="PTHR44688">
    <property type="entry name" value="DNA-BINDING TRANSCRIPTIONAL ACTIVATOR DEVR_DOSR"/>
    <property type="match status" value="1"/>
</dbReference>
<dbReference type="SUPFAM" id="SSF55781">
    <property type="entry name" value="GAF domain-like"/>
    <property type="match status" value="1"/>
</dbReference>
<dbReference type="RefSeq" id="WP_222427021.1">
    <property type="nucleotide sequence ID" value="NZ_LR213822.1"/>
</dbReference>
<keyword evidence="1" id="KW-0805">Transcription regulation</keyword>
<feature type="domain" description="HTH luxR-type" evidence="4">
    <location>
        <begin position="300"/>
        <end position="365"/>
    </location>
</feature>
<dbReference type="Pfam" id="PF00196">
    <property type="entry name" value="GerE"/>
    <property type="match status" value="1"/>
</dbReference>
<dbReference type="CDD" id="cd06170">
    <property type="entry name" value="LuxR_C_like"/>
    <property type="match status" value="1"/>
</dbReference>
<dbReference type="Gene3D" id="3.30.450.40">
    <property type="match status" value="1"/>
</dbReference>
<dbReference type="Pfam" id="PF13185">
    <property type="entry name" value="GAF_2"/>
    <property type="match status" value="1"/>
</dbReference>
<dbReference type="PRINTS" id="PR00038">
    <property type="entry name" value="HTHLUXR"/>
</dbReference>
<reference evidence="5 6" key="1">
    <citation type="submission" date="2019-01" db="EMBL/GenBank/DDBJ databases">
        <authorList>
            <person name="Brito A."/>
        </authorList>
    </citation>
    <scope>NUCLEOTIDE SEQUENCE [LARGE SCALE GENOMIC DNA]</scope>
    <source>
        <strain evidence="5">1</strain>
    </source>
</reference>
<evidence type="ECO:0000259" key="4">
    <source>
        <dbReference type="PROSITE" id="PS50043"/>
    </source>
</evidence>
<dbReference type="Gene3D" id="1.10.10.10">
    <property type="entry name" value="Winged helix-like DNA-binding domain superfamily/Winged helix DNA-binding domain"/>
    <property type="match status" value="1"/>
</dbReference>
<dbReference type="Proteomes" id="UP000320055">
    <property type="component" value="Unassembled WGS sequence"/>
</dbReference>
<accession>A0A563W1Q1</accession>
<dbReference type="InterPro" id="IPR036388">
    <property type="entry name" value="WH-like_DNA-bd_sf"/>
</dbReference>
<dbReference type="SMART" id="SM00421">
    <property type="entry name" value="HTH_LUXR"/>
    <property type="match status" value="1"/>
</dbReference>
<dbReference type="InterPro" id="IPR029016">
    <property type="entry name" value="GAF-like_dom_sf"/>
</dbReference>
<evidence type="ECO:0000256" key="1">
    <source>
        <dbReference type="ARBA" id="ARBA00023015"/>
    </source>
</evidence>